<evidence type="ECO:0000313" key="2">
    <source>
        <dbReference type="EMBL" id="ACZ49439.1"/>
    </source>
</evidence>
<dbReference type="STRING" id="574556.ACIS_00929"/>
<evidence type="ECO:0000256" key="1">
    <source>
        <dbReference type="SAM" id="MobiDB-lite"/>
    </source>
</evidence>
<keyword evidence="3" id="KW-1185">Reference proteome</keyword>
<dbReference type="HOGENOM" id="CLU_1259277_0_0_5"/>
<accession>D1ASI6</accession>
<dbReference type="AlphaFoldDB" id="D1ASI6"/>
<reference evidence="2 3" key="1">
    <citation type="journal article" date="2010" name="J. Bacteriol.">
        <title>Complete genome sequence of Anaplasma marginale subsp. centrale.</title>
        <authorList>
            <person name="Herndon D.R."/>
            <person name="Palmer G.H."/>
            <person name="Shkap V."/>
            <person name="Knowles D.P. Jr."/>
            <person name="Brayton K.A."/>
        </authorList>
    </citation>
    <scope>NUCLEOTIDE SEQUENCE [LARGE SCALE GENOMIC DNA]</scope>
    <source>
        <strain evidence="2 3">Israel</strain>
    </source>
</reference>
<feature type="region of interest" description="Disordered" evidence="1">
    <location>
        <begin position="86"/>
        <end position="110"/>
    </location>
</feature>
<dbReference type="KEGG" id="acn:ACIS_00929"/>
<protein>
    <submittedName>
        <fullName evidence="2">Uncharacterized protein</fullName>
    </submittedName>
</protein>
<sequence length="219" mass="21989">MDVSNLPIDVKDALTTVARYDSTQPSKQLAKNAVPGQLPSAILGFVGSYIGTVDRAQKRLASSSADSESESEEDDPAITGEAVFTSSGSATTTGSATPAQSTASGQSTVDVSNLPENVKKALKAVTDYAIKMYNDKNSGSFTITDSALEKLHANILVFVQGKHKAATAAGGGAPTGTTGVTTTCGGGATGSAATPSTTISSYASVTPAQSATSGQRFAA</sequence>
<name>D1ASI6_ANACI</name>
<evidence type="ECO:0000313" key="3">
    <source>
        <dbReference type="Proteomes" id="UP000000630"/>
    </source>
</evidence>
<dbReference type="EMBL" id="CP001759">
    <property type="protein sequence ID" value="ACZ49439.1"/>
    <property type="molecule type" value="Genomic_DNA"/>
</dbReference>
<dbReference type="Proteomes" id="UP000000630">
    <property type="component" value="Chromosome"/>
</dbReference>
<proteinExistence type="predicted"/>
<feature type="compositionally biased region" description="Low complexity" evidence="1">
    <location>
        <begin position="86"/>
        <end position="108"/>
    </location>
</feature>
<gene>
    <name evidence="2" type="ordered locus">ACIS_00929</name>
</gene>
<organism evidence="2 3">
    <name type="scientific">Anaplasma centrale (strain Israel)</name>
    <name type="common">Anaplasma marginale subsp. centrale (strain Israel)</name>
    <dbReference type="NCBI Taxonomy" id="574556"/>
    <lineage>
        <taxon>Bacteria</taxon>
        <taxon>Pseudomonadati</taxon>
        <taxon>Pseudomonadota</taxon>
        <taxon>Alphaproteobacteria</taxon>
        <taxon>Rickettsiales</taxon>
        <taxon>Anaplasmataceae</taxon>
        <taxon>Anaplasma</taxon>
    </lineage>
</organism>